<name>A0A0C9T2G2_PLICR</name>
<organism evidence="2 3">
    <name type="scientific">Plicaturopsis crispa FD-325 SS-3</name>
    <dbReference type="NCBI Taxonomy" id="944288"/>
    <lineage>
        <taxon>Eukaryota</taxon>
        <taxon>Fungi</taxon>
        <taxon>Dikarya</taxon>
        <taxon>Basidiomycota</taxon>
        <taxon>Agaricomycotina</taxon>
        <taxon>Agaricomycetes</taxon>
        <taxon>Agaricomycetidae</taxon>
        <taxon>Amylocorticiales</taxon>
        <taxon>Amylocorticiaceae</taxon>
        <taxon>Plicatura</taxon>
        <taxon>Plicaturopsis crispa</taxon>
    </lineage>
</organism>
<proteinExistence type="predicted"/>
<feature type="region of interest" description="Disordered" evidence="1">
    <location>
        <begin position="75"/>
        <end position="102"/>
    </location>
</feature>
<evidence type="ECO:0000313" key="2">
    <source>
        <dbReference type="EMBL" id="KII83464.1"/>
    </source>
</evidence>
<gene>
    <name evidence="2" type="ORF">PLICRDRAFT_180368</name>
</gene>
<feature type="region of interest" description="Disordered" evidence="1">
    <location>
        <begin position="1"/>
        <end position="23"/>
    </location>
</feature>
<sequence>MAKAKGRKPGPKKVKSDRPPGRVSWVQGTKFTFFDSRKEIWQCAVDEGPEQAGVFYSNITKLFLKKYGYDLPLKEDIPEDVEDPPNDSIDEEDPDAANLDEAEAERRSEIFRSLHKTIGQWYRHYYRKLLKRDPRTEMMHCIFEEISELAPKPPRKMRMEQYYSKHYYESRIKGKFNEEWARVNAEWDAVVAAGNPDNLRAPARINVRNRVTKERYLEESEEFRKELEARAEKDREIEVEEYKGRKLSSSAPPSRFKTIDDLGYYLQPIADILYERCDMVTAIVMSGPIPEKGGEIEIRSVHAGVTRELIPQKWFDADPRTMQIMRESMNAFARRVYPPEARLSRALPSTRPVSPTTVDKDLYRFDGDINMHDGTSPAVRQDSNPSPTSATATATATAAPAPEQGPQVAAPATTFAPALSPVHSTSTTSAAAAEEAPAAQARARSLTPDWLHSLESEANERGAIRMLDLFGEEQPVGTPAPIVAPAPAPVVAATPAPAVAPAPAPAPTPIVAATPAPIVAPVVVHAPAPVFPHAPAPVFAHAPAPVFPPAPAPAPVFAHAPAPVFPPAPAPAPAVAPAPAPAVAPAPAPAIAPDPTAKTAALRLQRQARVDALVAAKTRPKPRPRGAKSNVDSSSIVTGDRQGEESRVSPLADVDRTAWPELMTSYYERFTKGKDWGKDWEDCMSKFIEFEKGEGFPLDVTHPKLPLTSRPRQVSHWMKTHRSTAVDEPIDDLAAFDNAWWTWWTSLQPPGRTQPGDARPTDASLQLDWNVLRNAKKCGLVLVVAPRLRIGARPSQTCPSRWTESLTPPRGCLIVAWILANVLGTSVIGIEEKGTRNSSG</sequence>
<feature type="compositionally biased region" description="Low complexity" evidence="1">
    <location>
        <begin position="424"/>
        <end position="444"/>
    </location>
</feature>
<feature type="compositionally biased region" description="Low complexity" evidence="1">
    <location>
        <begin position="385"/>
        <end position="402"/>
    </location>
</feature>
<keyword evidence="3" id="KW-1185">Reference proteome</keyword>
<protein>
    <submittedName>
        <fullName evidence="2">Uncharacterized protein</fullName>
    </submittedName>
</protein>
<dbReference type="EMBL" id="KN832577">
    <property type="protein sequence ID" value="KII83464.1"/>
    <property type="molecule type" value="Genomic_DNA"/>
</dbReference>
<reference evidence="2 3" key="1">
    <citation type="submission" date="2014-06" db="EMBL/GenBank/DDBJ databases">
        <title>Evolutionary Origins and Diversification of the Mycorrhizal Mutualists.</title>
        <authorList>
            <consortium name="DOE Joint Genome Institute"/>
            <consortium name="Mycorrhizal Genomics Consortium"/>
            <person name="Kohler A."/>
            <person name="Kuo A."/>
            <person name="Nagy L.G."/>
            <person name="Floudas D."/>
            <person name="Copeland A."/>
            <person name="Barry K.W."/>
            <person name="Cichocki N."/>
            <person name="Veneault-Fourrey C."/>
            <person name="LaButti K."/>
            <person name="Lindquist E.A."/>
            <person name="Lipzen A."/>
            <person name="Lundell T."/>
            <person name="Morin E."/>
            <person name="Murat C."/>
            <person name="Riley R."/>
            <person name="Ohm R."/>
            <person name="Sun H."/>
            <person name="Tunlid A."/>
            <person name="Henrissat B."/>
            <person name="Grigoriev I.V."/>
            <person name="Hibbett D.S."/>
            <person name="Martin F."/>
        </authorList>
    </citation>
    <scope>NUCLEOTIDE SEQUENCE [LARGE SCALE GENOMIC DNA]</scope>
    <source>
        <strain evidence="2 3">FD-325 SS-3</strain>
    </source>
</reference>
<dbReference type="HOGENOM" id="CLU_021700_0_0_1"/>
<feature type="compositionally biased region" description="Acidic residues" evidence="1">
    <location>
        <begin position="77"/>
        <end position="102"/>
    </location>
</feature>
<evidence type="ECO:0000256" key="1">
    <source>
        <dbReference type="SAM" id="MobiDB-lite"/>
    </source>
</evidence>
<feature type="compositionally biased region" description="Basic and acidic residues" evidence="1">
    <location>
        <begin position="641"/>
        <end position="650"/>
    </location>
</feature>
<accession>A0A0C9T2G2</accession>
<dbReference type="Proteomes" id="UP000053263">
    <property type="component" value="Unassembled WGS sequence"/>
</dbReference>
<dbReference type="PANTHER" id="PTHR48125">
    <property type="entry name" value="LP07818P1"/>
    <property type="match status" value="1"/>
</dbReference>
<feature type="region of interest" description="Disordered" evidence="1">
    <location>
        <begin position="615"/>
        <end position="650"/>
    </location>
</feature>
<evidence type="ECO:0000313" key="3">
    <source>
        <dbReference type="Proteomes" id="UP000053263"/>
    </source>
</evidence>
<dbReference type="AlphaFoldDB" id="A0A0C9T2G2"/>
<feature type="compositionally biased region" description="Basic residues" evidence="1">
    <location>
        <begin position="1"/>
        <end position="13"/>
    </location>
</feature>
<dbReference type="PANTHER" id="PTHR48125:SF10">
    <property type="entry name" value="OS12G0136300 PROTEIN"/>
    <property type="match status" value="1"/>
</dbReference>
<feature type="region of interest" description="Disordered" evidence="1">
    <location>
        <begin position="366"/>
        <end position="444"/>
    </location>
</feature>
<dbReference type="OrthoDB" id="3033067at2759"/>